<dbReference type="Gene3D" id="3.30.450.20">
    <property type="entry name" value="PAS domain"/>
    <property type="match status" value="1"/>
</dbReference>
<keyword evidence="1 3" id="KW-0807">Transducer</keyword>
<gene>
    <name evidence="8" type="ORF">H0486_10295</name>
</gene>
<dbReference type="EMBL" id="JACEGA010000001">
    <property type="protein sequence ID" value="MBB2183269.1"/>
    <property type="molecule type" value="Genomic_DNA"/>
</dbReference>
<dbReference type="GO" id="GO:0007165">
    <property type="term" value="P:signal transduction"/>
    <property type="evidence" value="ECO:0007669"/>
    <property type="project" value="UniProtKB-KW"/>
</dbReference>
<dbReference type="CDD" id="cd18774">
    <property type="entry name" value="PDC2_HK_sensor"/>
    <property type="match status" value="1"/>
</dbReference>
<dbReference type="SUPFAM" id="SSF58104">
    <property type="entry name" value="Methyl-accepting chemotaxis protein (MCP) signaling domain"/>
    <property type="match status" value="1"/>
</dbReference>
<dbReference type="Gene3D" id="1.10.287.950">
    <property type="entry name" value="Methyl-accepting chemotaxis protein"/>
    <property type="match status" value="1"/>
</dbReference>
<evidence type="ECO:0000256" key="5">
    <source>
        <dbReference type="SAM" id="Phobius"/>
    </source>
</evidence>
<keyword evidence="5" id="KW-0812">Transmembrane</keyword>
<sequence>MKRAVKLGKFKLDKFKLSQKLVGIRQKLIISFLVPVVFLLILGVSSYSKSSEGFKKNYEQSSQSNVEMTATYIEYVLKSLQEVAFQYISNDEMASYINGLYKNDKTKTVAVRDKTNAELVKKSELDRFVSGIYIIPSSGMGVLSSSGKNMDGFYDDLKKEKEGASLSEKGTSTYFIGDHPFMDKKMNLSTDDYIFSLMRNFKSQNACIVVDINRKTINSILDEVNLGRSSMVAVITSDGKELVVARDSNGEIAENTDATFYNMEYVKNSFESEDVNTLQYVKYNSESYLYLSYKIENTGIIVAAMIPKTTIMAQANSIKVNTLLLAFLGCLTAILIGTFISNSLSKTTRNIVNQLKKISAGDLSAELVVKRKDEFGTIALTVNEMNSNIRNLLDRVMKLCEVVNESSVDVHSATISIASLSREMTSAINDIGQGISVQANDAQNCLLQMDELSKKITDVDEKVLEIEKVADETRNMITFGIGNMEELAVRSNETNEITGYVVGQIMQLEEKSKAVMEIVSAMNEISDQTNLLSLNASIEAARAGAYGRGFAVVASEIRKLAEKAMTSAHDIENVVKEIRNQTAETVASAKKAENIVELQNNIVNTTVNSYHNMNQGLEKLLHNLDIIAQSMGNMNGARVSTLGAVENISVVSEESLAASETIAGTIDVQSKTMEALENSADKLKENANELRDAINRFRI</sequence>
<dbReference type="Gene3D" id="1.10.8.500">
    <property type="entry name" value="HAMP domain in histidine kinase"/>
    <property type="match status" value="1"/>
</dbReference>
<keyword evidence="4" id="KW-0175">Coiled coil</keyword>
<dbReference type="PROSITE" id="PS50111">
    <property type="entry name" value="CHEMOTAXIS_TRANSDUC_2"/>
    <property type="match status" value="1"/>
</dbReference>
<feature type="domain" description="Methyl-accepting transducer" evidence="6">
    <location>
        <begin position="413"/>
        <end position="663"/>
    </location>
</feature>
<evidence type="ECO:0000256" key="3">
    <source>
        <dbReference type="PROSITE-ProRule" id="PRU00284"/>
    </source>
</evidence>
<protein>
    <submittedName>
        <fullName evidence="8">Methyl-accepting chemotaxis protein</fullName>
    </submittedName>
</protein>
<evidence type="ECO:0000259" key="7">
    <source>
        <dbReference type="PROSITE" id="PS50885"/>
    </source>
</evidence>
<dbReference type="Pfam" id="PF00672">
    <property type="entry name" value="HAMP"/>
    <property type="match status" value="1"/>
</dbReference>
<dbReference type="GO" id="GO:0016020">
    <property type="term" value="C:membrane"/>
    <property type="evidence" value="ECO:0007669"/>
    <property type="project" value="InterPro"/>
</dbReference>
<dbReference type="PANTHER" id="PTHR32089:SF112">
    <property type="entry name" value="LYSOZYME-LIKE PROTEIN-RELATED"/>
    <property type="match status" value="1"/>
</dbReference>
<keyword evidence="5" id="KW-0472">Membrane</keyword>
<dbReference type="SMART" id="SM00304">
    <property type="entry name" value="HAMP"/>
    <property type="match status" value="1"/>
</dbReference>
<evidence type="ECO:0000259" key="6">
    <source>
        <dbReference type="PROSITE" id="PS50111"/>
    </source>
</evidence>
<keyword evidence="5" id="KW-1133">Transmembrane helix</keyword>
<dbReference type="PROSITE" id="PS50885">
    <property type="entry name" value="HAMP"/>
    <property type="match status" value="1"/>
</dbReference>
<name>A0A839K2P7_9FIRM</name>
<feature type="domain" description="HAMP" evidence="7">
    <location>
        <begin position="342"/>
        <end position="394"/>
    </location>
</feature>
<comment type="caution">
    <text evidence="8">The sequence shown here is derived from an EMBL/GenBank/DDBJ whole genome shotgun (WGS) entry which is preliminary data.</text>
</comment>
<evidence type="ECO:0000256" key="4">
    <source>
        <dbReference type="SAM" id="Coils"/>
    </source>
</evidence>
<organism evidence="8 9">
    <name type="scientific">Variimorphobacter saccharofermentans</name>
    <dbReference type="NCBI Taxonomy" id="2755051"/>
    <lineage>
        <taxon>Bacteria</taxon>
        <taxon>Bacillati</taxon>
        <taxon>Bacillota</taxon>
        <taxon>Clostridia</taxon>
        <taxon>Lachnospirales</taxon>
        <taxon>Lachnospiraceae</taxon>
        <taxon>Variimorphobacter</taxon>
    </lineage>
</organism>
<evidence type="ECO:0000313" key="9">
    <source>
        <dbReference type="Proteomes" id="UP000574276"/>
    </source>
</evidence>
<dbReference type="CDD" id="cd06225">
    <property type="entry name" value="HAMP"/>
    <property type="match status" value="1"/>
</dbReference>
<evidence type="ECO:0000256" key="2">
    <source>
        <dbReference type="ARBA" id="ARBA00029447"/>
    </source>
</evidence>
<dbReference type="InterPro" id="IPR004089">
    <property type="entry name" value="MCPsignal_dom"/>
</dbReference>
<accession>A0A839K2P7</accession>
<dbReference type="InterPro" id="IPR003660">
    <property type="entry name" value="HAMP_dom"/>
</dbReference>
<dbReference type="AlphaFoldDB" id="A0A839K2P7"/>
<feature type="coiled-coil region" evidence="4">
    <location>
        <begin position="666"/>
        <end position="696"/>
    </location>
</feature>
<evidence type="ECO:0000313" key="8">
    <source>
        <dbReference type="EMBL" id="MBB2183269.1"/>
    </source>
</evidence>
<dbReference type="RefSeq" id="WP_228352942.1">
    <property type="nucleotide sequence ID" value="NZ_JACEGA010000001.1"/>
</dbReference>
<feature type="transmembrane region" description="Helical" evidence="5">
    <location>
        <begin position="322"/>
        <end position="340"/>
    </location>
</feature>
<proteinExistence type="inferred from homology"/>
<dbReference type="Pfam" id="PF00015">
    <property type="entry name" value="MCPsignal"/>
    <property type="match status" value="1"/>
</dbReference>
<keyword evidence="9" id="KW-1185">Reference proteome</keyword>
<feature type="transmembrane region" description="Helical" evidence="5">
    <location>
        <begin position="28"/>
        <end position="47"/>
    </location>
</feature>
<reference evidence="8 9" key="1">
    <citation type="submission" date="2020-07" db="EMBL/GenBank/DDBJ databases">
        <title>Characterization and genome sequencing of isolate MD1, a novel member within the family Lachnospiraceae.</title>
        <authorList>
            <person name="Rettenmaier R."/>
            <person name="Di Bello L."/>
            <person name="Zinser C."/>
            <person name="Scheitz K."/>
            <person name="Liebl W."/>
            <person name="Zverlov V."/>
        </authorList>
    </citation>
    <scope>NUCLEOTIDE SEQUENCE [LARGE SCALE GENOMIC DNA]</scope>
    <source>
        <strain evidence="8 9">MD1</strain>
    </source>
</reference>
<dbReference type="PANTHER" id="PTHR32089">
    <property type="entry name" value="METHYL-ACCEPTING CHEMOTAXIS PROTEIN MCPB"/>
    <property type="match status" value="1"/>
</dbReference>
<comment type="similarity">
    <text evidence="2">Belongs to the methyl-accepting chemotaxis (MCP) protein family.</text>
</comment>
<evidence type="ECO:0000256" key="1">
    <source>
        <dbReference type="ARBA" id="ARBA00023224"/>
    </source>
</evidence>
<dbReference type="Proteomes" id="UP000574276">
    <property type="component" value="Unassembled WGS sequence"/>
</dbReference>
<dbReference type="SMART" id="SM00283">
    <property type="entry name" value="MA"/>
    <property type="match status" value="1"/>
</dbReference>